<dbReference type="Gene3D" id="3.40.50.2000">
    <property type="entry name" value="Glycogen Phosphorylase B"/>
    <property type="match status" value="1"/>
</dbReference>
<organism evidence="2 3">
    <name type="scientific">Micrococcus flavus</name>
    <dbReference type="NCBI Taxonomy" id="384602"/>
    <lineage>
        <taxon>Bacteria</taxon>
        <taxon>Bacillati</taxon>
        <taxon>Actinomycetota</taxon>
        <taxon>Actinomycetes</taxon>
        <taxon>Micrococcales</taxon>
        <taxon>Micrococcaceae</taxon>
        <taxon>Micrococcus</taxon>
    </lineage>
</organism>
<dbReference type="CDD" id="cd03801">
    <property type="entry name" value="GT4_PimA-like"/>
    <property type="match status" value="1"/>
</dbReference>
<proteinExistence type="predicted"/>
<dbReference type="PANTHER" id="PTHR45947:SF3">
    <property type="entry name" value="SULFOQUINOVOSYL TRANSFERASE SQD2"/>
    <property type="match status" value="1"/>
</dbReference>
<dbReference type="SUPFAM" id="SSF53756">
    <property type="entry name" value="UDP-Glycosyltransferase/glycogen phosphorylase"/>
    <property type="match status" value="1"/>
</dbReference>
<dbReference type="AlphaFoldDB" id="A0A4Y8X2S8"/>
<sequence>MDLGYLSPSSLWSTPDGLAMDARAWESVEEMARSHEGRFIVASPGFTRAPATPVGCVALDIVSPAFDVVAVEPTAEGVDSLDLDAILALHSRSTAGLARARTPVVLTSEVTYGIRLGIHRASLSGLPLARAAAGLLRQEAGLLRQVLWAASLQANGPAAARAYGRLTEDALAFHDSRIRHAEVEAAATTPGWEGGPLRIGFSGRLDPIKGPGFAIALAKRAKEDGLPVELHVFGAGPLEAELRSSAGSNIVSRGFADFHEQWVPAVREEVDVMVLPHVQGDPSCTYFEALGCGTPILAFANQTSTYIAEERGAGWVVPQRDVEAMLQVLREILRDPRKLHDARAAGIALMRTHHFEATTRSRLRHLAQHAA</sequence>
<keyword evidence="2" id="KW-0808">Transferase</keyword>
<dbReference type="PANTHER" id="PTHR45947">
    <property type="entry name" value="SULFOQUINOVOSYL TRANSFERASE SQD2"/>
    <property type="match status" value="1"/>
</dbReference>
<keyword evidence="3" id="KW-1185">Reference proteome</keyword>
<evidence type="ECO:0000313" key="2">
    <source>
        <dbReference type="EMBL" id="MBB4883287.1"/>
    </source>
</evidence>
<dbReference type="InterPro" id="IPR050194">
    <property type="entry name" value="Glycosyltransferase_grp1"/>
</dbReference>
<dbReference type="RefSeq" id="WP_135029016.1">
    <property type="nucleotide sequence ID" value="NZ_BMLA01000002.1"/>
</dbReference>
<dbReference type="EMBL" id="JACHMC010000001">
    <property type="protein sequence ID" value="MBB4883287.1"/>
    <property type="molecule type" value="Genomic_DNA"/>
</dbReference>
<evidence type="ECO:0000256" key="1">
    <source>
        <dbReference type="ARBA" id="ARBA00021292"/>
    </source>
</evidence>
<dbReference type="Pfam" id="PF13692">
    <property type="entry name" value="Glyco_trans_1_4"/>
    <property type="match status" value="1"/>
</dbReference>
<comment type="caution">
    <text evidence="2">The sequence shown here is derived from an EMBL/GenBank/DDBJ whole genome shotgun (WGS) entry which is preliminary data.</text>
</comment>
<name>A0A4Y8X2S8_9MICC</name>
<evidence type="ECO:0000313" key="3">
    <source>
        <dbReference type="Proteomes" id="UP000560081"/>
    </source>
</evidence>
<accession>A0A4Y8X2S8</accession>
<reference evidence="2 3" key="1">
    <citation type="submission" date="2020-08" db="EMBL/GenBank/DDBJ databases">
        <title>Sequencing the genomes of 1000 actinobacteria strains.</title>
        <authorList>
            <person name="Klenk H.-P."/>
        </authorList>
    </citation>
    <scope>NUCLEOTIDE SEQUENCE [LARGE SCALE GENOMIC DNA]</scope>
    <source>
        <strain evidence="2 3">DSM 19079</strain>
    </source>
</reference>
<gene>
    <name evidence="2" type="ORF">BJ976_001638</name>
</gene>
<dbReference type="OrthoDB" id="506201at2"/>
<dbReference type="GO" id="GO:0016757">
    <property type="term" value="F:glycosyltransferase activity"/>
    <property type="evidence" value="ECO:0007669"/>
    <property type="project" value="TreeGrafter"/>
</dbReference>
<dbReference type="Proteomes" id="UP000560081">
    <property type="component" value="Unassembled WGS sequence"/>
</dbReference>
<protein>
    <recommendedName>
        <fullName evidence="1">D-inositol 3-phosphate glycosyltransferase</fullName>
    </recommendedName>
</protein>